<feature type="domain" description="Tyr recombinase" evidence="2">
    <location>
        <begin position="194"/>
        <end position="449"/>
    </location>
</feature>
<keyword evidence="1" id="KW-0233">DNA recombination</keyword>
<comment type="caution">
    <text evidence="3">The sequence shown here is derived from an EMBL/GenBank/DDBJ whole genome shotgun (WGS) entry which is preliminary data.</text>
</comment>
<keyword evidence="4" id="KW-1185">Reference proteome</keyword>
<organism evidence="3 4">
    <name type="scientific">Vogesella margarita</name>
    <dbReference type="NCBI Taxonomy" id="2984199"/>
    <lineage>
        <taxon>Bacteria</taxon>
        <taxon>Pseudomonadati</taxon>
        <taxon>Pseudomonadota</taxon>
        <taxon>Betaproteobacteria</taxon>
        <taxon>Neisseriales</taxon>
        <taxon>Chromobacteriaceae</taxon>
        <taxon>Vogesella</taxon>
    </lineage>
</organism>
<name>A0ABT5IR71_9NEIS</name>
<dbReference type="InterPro" id="IPR011010">
    <property type="entry name" value="DNA_brk_join_enz"/>
</dbReference>
<dbReference type="SUPFAM" id="SSF56349">
    <property type="entry name" value="DNA breaking-rejoining enzymes"/>
    <property type="match status" value="1"/>
</dbReference>
<reference evidence="3 4" key="1">
    <citation type="submission" date="2023-01" db="EMBL/GenBank/DDBJ databases">
        <title>Novel species of the genus Vogesella isolated from rivers.</title>
        <authorList>
            <person name="Lu H."/>
        </authorList>
    </citation>
    <scope>NUCLEOTIDE SEQUENCE [LARGE SCALE GENOMIC DNA]</scope>
    <source>
        <strain evidence="3 4">LYT5W</strain>
    </source>
</reference>
<dbReference type="NCBIfam" id="NF040693">
    <property type="entry name" value="recomb_GmtY"/>
    <property type="match status" value="1"/>
</dbReference>
<protein>
    <submittedName>
        <fullName evidence="3">Gamma-mobile-trio recombinase GmtY</fullName>
    </submittedName>
</protein>
<dbReference type="RefSeq" id="WP_272772843.1">
    <property type="nucleotide sequence ID" value="NZ_JAQQLE010000012.1"/>
</dbReference>
<evidence type="ECO:0000259" key="2">
    <source>
        <dbReference type="PROSITE" id="PS51898"/>
    </source>
</evidence>
<dbReference type="PROSITE" id="PS51898">
    <property type="entry name" value="TYR_RECOMBINASE"/>
    <property type="match status" value="1"/>
</dbReference>
<dbReference type="Proteomes" id="UP001222030">
    <property type="component" value="Unassembled WGS sequence"/>
</dbReference>
<evidence type="ECO:0000313" key="4">
    <source>
        <dbReference type="Proteomes" id="UP001222030"/>
    </source>
</evidence>
<proteinExistence type="predicted"/>
<dbReference type="InterPro" id="IPR002104">
    <property type="entry name" value="Integrase_catalytic"/>
</dbReference>
<dbReference type="InterPro" id="IPR013762">
    <property type="entry name" value="Integrase-like_cat_sf"/>
</dbReference>
<evidence type="ECO:0000256" key="1">
    <source>
        <dbReference type="ARBA" id="ARBA00023172"/>
    </source>
</evidence>
<evidence type="ECO:0000313" key="3">
    <source>
        <dbReference type="EMBL" id="MDC7715044.1"/>
    </source>
</evidence>
<dbReference type="Gene3D" id="1.10.443.10">
    <property type="entry name" value="Intergrase catalytic core"/>
    <property type="match status" value="1"/>
</dbReference>
<gene>
    <name evidence="3" type="primary">gmtY</name>
    <name evidence="3" type="ORF">PQU96_13065</name>
</gene>
<dbReference type="EMBL" id="JAQQLE010000012">
    <property type="protein sequence ID" value="MDC7715044.1"/>
    <property type="molecule type" value="Genomic_DNA"/>
</dbReference>
<accession>A0ABT5IR71</accession>
<sequence length="496" mass="55872">MPFFSTVAKVRRDDTGALTDIPVLISEEGPLTPLIHYLLWRSHDRSLSWMRKVTLAVQRFLLYMEANSQSLGSPEAILNSFIQRLYSGTIGPDGLDPSGLYWRPMGAKTAAPLLACLSDFSDWLSERHGTNINPLRQASRFDEMLTLTAMQHRHSRAFLGHTYSAKQAASLAQKSRSTRAKKAPHVADEGETKEFPEKYFSDLLLQGFIKRGFENHADPLARLNLRDCLITLLVHGAGFRLSECFHLWVHDVTPDPLDPSMALVHIHHPAEGAAPSDWFNERGKPVKGNRSAYLVSRYGLRPRHQVAGLKHAGWKDPALDEDYYMRAYWFYPVFGRIFLQLWNRYLIQLAGVKRQHPFAFVVFKGATAGEMYSITAYCQAHRQAVQRIGLEAAKTLGTTPHGHRHAYGQRLRRNGIEPCFRQKALHHKAPESQAIYTAPSSDEVNAILNQAAKSLEQLGSPSPSNNIDLERLLTFGFEDVDPSGLFSGPNPKLQRK</sequence>